<dbReference type="Proteomes" id="UP000078582">
    <property type="component" value="Chromosome"/>
</dbReference>
<dbReference type="OrthoDB" id="9775296at2"/>
<name>A0A192H418_9LACO</name>
<dbReference type="PRINTS" id="PR00081">
    <property type="entry name" value="GDHRDH"/>
</dbReference>
<accession>A0A192H418</accession>
<sequence>MKTWFITGATGGLASQVVKRLLERGDQVAATVRKMGALDQIQKNYGRHLRQYQLDLTNPDQISEVVRQAFNDFGSIDVILNNAAYGLYGAVEEVSDEQIQRLFQVNVFGSLRVARAVMPFLRHQHDGQIVQIASMAGEYSEPAMGLYSASKWAIEGAFEALSKEVEPFGVKVLIVEPGGIRTNFAGKKASVGKAMDAYQDTQVGKFMNRLTGQVSAVDAEQMKRLIVGDPGKMAEQIIHRVDRGAGPLRIALGSDAYTKIRKSLEQRLSDLDAQKKISYLTDADDTKIK</sequence>
<dbReference type="EMBL" id="CP014873">
    <property type="protein sequence ID" value="ANK62962.1"/>
    <property type="molecule type" value="Genomic_DNA"/>
</dbReference>
<comment type="similarity">
    <text evidence="1 3">Belongs to the short-chain dehydrogenases/reductases (SDR) family.</text>
</comment>
<organism evidence="4 5">
    <name type="scientific">Loigolactobacillus backii</name>
    <dbReference type="NCBI Taxonomy" id="375175"/>
    <lineage>
        <taxon>Bacteria</taxon>
        <taxon>Bacillati</taxon>
        <taxon>Bacillota</taxon>
        <taxon>Bacilli</taxon>
        <taxon>Lactobacillales</taxon>
        <taxon>Lactobacillaceae</taxon>
        <taxon>Loigolactobacillus</taxon>
    </lineage>
</organism>
<evidence type="ECO:0000256" key="2">
    <source>
        <dbReference type="ARBA" id="ARBA00023002"/>
    </source>
</evidence>
<dbReference type="SUPFAM" id="SSF51735">
    <property type="entry name" value="NAD(P)-binding Rossmann-fold domains"/>
    <property type="match status" value="1"/>
</dbReference>
<proteinExistence type="inferred from homology"/>
<dbReference type="GeneID" id="42982475"/>
<keyword evidence="2" id="KW-0560">Oxidoreductase</keyword>
<evidence type="ECO:0000313" key="4">
    <source>
        <dbReference type="EMBL" id="ANK62962.1"/>
    </source>
</evidence>
<dbReference type="GO" id="GO:0016491">
    <property type="term" value="F:oxidoreductase activity"/>
    <property type="evidence" value="ECO:0007669"/>
    <property type="project" value="UniProtKB-KW"/>
</dbReference>
<dbReference type="Gene3D" id="3.40.50.720">
    <property type="entry name" value="NAD(P)-binding Rossmann-like Domain"/>
    <property type="match status" value="1"/>
</dbReference>
<dbReference type="NCBIfam" id="NF005065">
    <property type="entry name" value="PRK06482.1"/>
    <property type="match status" value="1"/>
</dbReference>
<evidence type="ECO:0000256" key="3">
    <source>
        <dbReference type="RuleBase" id="RU000363"/>
    </source>
</evidence>
<dbReference type="RefSeq" id="WP_068280589.1">
    <property type="nucleotide sequence ID" value="NZ_CP014873.1"/>
</dbReference>
<dbReference type="Pfam" id="PF00106">
    <property type="entry name" value="adh_short"/>
    <property type="match status" value="1"/>
</dbReference>
<dbReference type="PRINTS" id="PR00080">
    <property type="entry name" value="SDRFAMILY"/>
</dbReference>
<dbReference type="PANTHER" id="PTHR43976:SF16">
    <property type="entry name" value="SHORT-CHAIN DEHYDROGENASE_REDUCTASE FAMILY PROTEIN"/>
    <property type="match status" value="1"/>
</dbReference>
<dbReference type="PANTHER" id="PTHR43976">
    <property type="entry name" value="SHORT CHAIN DEHYDROGENASE"/>
    <property type="match status" value="1"/>
</dbReference>
<dbReference type="InterPro" id="IPR051911">
    <property type="entry name" value="SDR_oxidoreductase"/>
</dbReference>
<dbReference type="InterPro" id="IPR002347">
    <property type="entry name" value="SDR_fam"/>
</dbReference>
<protein>
    <submittedName>
        <fullName evidence="4">Short-chain dehydrogenase/reductase</fullName>
    </submittedName>
</protein>
<dbReference type="CDD" id="cd05374">
    <property type="entry name" value="17beta-HSD-like_SDR_c"/>
    <property type="match status" value="1"/>
</dbReference>
<evidence type="ECO:0000256" key="1">
    <source>
        <dbReference type="ARBA" id="ARBA00006484"/>
    </source>
</evidence>
<keyword evidence="5" id="KW-1185">Reference proteome</keyword>
<gene>
    <name evidence="4" type="ORF">AYR53_09425</name>
</gene>
<dbReference type="InterPro" id="IPR036291">
    <property type="entry name" value="NAD(P)-bd_dom_sf"/>
</dbReference>
<evidence type="ECO:0000313" key="5">
    <source>
        <dbReference type="Proteomes" id="UP000078582"/>
    </source>
</evidence>
<dbReference type="STRING" id="375175.AYR53_09425"/>
<reference evidence="4 5" key="1">
    <citation type="submission" date="2016-03" db="EMBL/GenBank/DDBJ databases">
        <title>Pediococcus and Lactobacillus from brewery environment - whole genome sequencing and assembly.</title>
        <authorList>
            <person name="Behr J."/>
            <person name="Geissler A.J."/>
            <person name="Vogel R.F."/>
        </authorList>
    </citation>
    <scope>NUCLEOTIDE SEQUENCE [LARGE SCALE GENOMIC DNA]</scope>
    <source>
        <strain evidence="4 5">TMW 1.1989</strain>
    </source>
</reference>
<dbReference type="AlphaFoldDB" id="A0A192H418"/>